<proteinExistence type="predicted"/>
<evidence type="ECO:0000313" key="11">
    <source>
        <dbReference type="EMBL" id="MDA5095787.1"/>
    </source>
</evidence>
<evidence type="ECO:0000256" key="1">
    <source>
        <dbReference type="ARBA" id="ARBA00001926"/>
    </source>
</evidence>
<evidence type="ECO:0000313" key="12">
    <source>
        <dbReference type="Proteomes" id="UP001528040"/>
    </source>
</evidence>
<dbReference type="Proteomes" id="UP001528040">
    <property type="component" value="Unassembled WGS sequence"/>
</dbReference>
<comment type="cofactor">
    <cofactor evidence="1">
        <name>heme c</name>
        <dbReference type="ChEBI" id="CHEBI:61717"/>
    </cofactor>
</comment>
<dbReference type="InterPro" id="IPR036909">
    <property type="entry name" value="Cyt_c-like_dom_sf"/>
</dbReference>
<dbReference type="InterPro" id="IPR015943">
    <property type="entry name" value="WD40/YVTN_repeat-like_dom_sf"/>
</dbReference>
<keyword evidence="4" id="KW-0679">Respiratory chain</keyword>
<evidence type="ECO:0000256" key="5">
    <source>
        <dbReference type="ARBA" id="ARBA00022723"/>
    </source>
</evidence>
<dbReference type="PRINTS" id="PR00605">
    <property type="entry name" value="CYTCHROMECIC"/>
</dbReference>
<sequence length="408" mass="43083">MYEKFGLAVAAAILAVSAGASGLVAQEATRAPLERIQSVYGLAIDPSNTGHILIGTGHGLLRATPDGMAEIIAPPRAAVVGLGVDPNEANKLILSGVSETGVAAGLFTLDTDGANWTEVPGTRGENGIAMTSLSVSRLDSARLAGVNKTIHLSSDGGVNWTSLETTPEKTFSVALSSIDTSRIFIATMSGLMVSHDEGKNWQKSYSGETPATTVASLSGGRVAAFVLGTGLIMADEEMLNWQVVGTGFEDRYLRVLVEDPSIPETFYAVADTGAILLSRDEGKSWVSFEGNNLADPDRIAAGNVLYDDNCASCHGVGGTGEEPENPAARDEFGFKAPALNNDMHAWHHSDTGLRATIREGSPRNERMSAWQDVLSDDEIDSILAYIKSTWSIPSLACQGARHMACMKQ</sequence>
<dbReference type="PROSITE" id="PS51007">
    <property type="entry name" value="CYTC"/>
    <property type="match status" value="1"/>
</dbReference>
<dbReference type="RefSeq" id="WP_271055498.1">
    <property type="nucleotide sequence ID" value="NZ_JAQIIO010000016.1"/>
</dbReference>
<keyword evidence="9" id="KW-0732">Signal</keyword>
<feature type="domain" description="Cytochrome c" evidence="10">
    <location>
        <begin position="297"/>
        <end position="390"/>
    </location>
</feature>
<comment type="caution">
    <text evidence="11">The sequence shown here is derived from an EMBL/GenBank/DDBJ whole genome shotgun (WGS) entry which is preliminary data.</text>
</comment>
<accession>A0ABT4W5I9</accession>
<dbReference type="InterPro" id="IPR008168">
    <property type="entry name" value="Cyt_C_IC"/>
</dbReference>
<dbReference type="InterPro" id="IPR009056">
    <property type="entry name" value="Cyt_c-like_dom"/>
</dbReference>
<dbReference type="SUPFAM" id="SSF110296">
    <property type="entry name" value="Oligoxyloglucan reducing end-specific cellobiohydrolase"/>
    <property type="match status" value="1"/>
</dbReference>
<keyword evidence="12" id="KW-1185">Reference proteome</keyword>
<keyword evidence="5 8" id="KW-0479">Metal-binding</keyword>
<dbReference type="Gene3D" id="2.130.10.10">
    <property type="entry name" value="YVTN repeat-like/Quinoprotein amine dehydrogenase"/>
    <property type="match status" value="1"/>
</dbReference>
<feature type="signal peptide" evidence="9">
    <location>
        <begin position="1"/>
        <end position="20"/>
    </location>
</feature>
<evidence type="ECO:0000259" key="10">
    <source>
        <dbReference type="PROSITE" id="PS51007"/>
    </source>
</evidence>
<gene>
    <name evidence="11" type="ORF">O2N63_16980</name>
</gene>
<feature type="chain" id="PRO_5046980259" evidence="9">
    <location>
        <begin position="21"/>
        <end position="408"/>
    </location>
</feature>
<organism evidence="11 12">
    <name type="scientific">Aliiroseovarius salicola</name>
    <dbReference type="NCBI Taxonomy" id="3009082"/>
    <lineage>
        <taxon>Bacteria</taxon>
        <taxon>Pseudomonadati</taxon>
        <taxon>Pseudomonadota</taxon>
        <taxon>Alphaproteobacteria</taxon>
        <taxon>Rhodobacterales</taxon>
        <taxon>Paracoccaceae</taxon>
        <taxon>Aliiroseovarius</taxon>
    </lineage>
</organism>
<keyword evidence="7 8" id="KW-0408">Iron</keyword>
<dbReference type="Gene3D" id="1.10.760.10">
    <property type="entry name" value="Cytochrome c-like domain"/>
    <property type="match status" value="1"/>
</dbReference>
<dbReference type="SUPFAM" id="SSF46626">
    <property type="entry name" value="Cytochrome c"/>
    <property type="match status" value="1"/>
</dbReference>
<keyword evidence="2" id="KW-0813">Transport</keyword>
<dbReference type="EMBL" id="JAQIIO010000016">
    <property type="protein sequence ID" value="MDA5095787.1"/>
    <property type="molecule type" value="Genomic_DNA"/>
</dbReference>
<keyword evidence="3 8" id="KW-0349">Heme</keyword>
<keyword evidence="6" id="KW-0249">Electron transport</keyword>
<evidence type="ECO:0000256" key="3">
    <source>
        <dbReference type="ARBA" id="ARBA00022617"/>
    </source>
</evidence>
<reference evidence="11 12" key="1">
    <citation type="submission" date="2023-01" db="EMBL/GenBank/DDBJ databases">
        <authorList>
            <person name="Yoon J.-W."/>
        </authorList>
    </citation>
    <scope>NUCLEOTIDE SEQUENCE [LARGE SCALE GENOMIC DNA]</scope>
    <source>
        <strain evidence="11 12">KMU-50</strain>
    </source>
</reference>
<dbReference type="Pfam" id="PF13442">
    <property type="entry name" value="Cytochrome_CBB3"/>
    <property type="match status" value="1"/>
</dbReference>
<evidence type="ECO:0000256" key="9">
    <source>
        <dbReference type="SAM" id="SignalP"/>
    </source>
</evidence>
<protein>
    <submittedName>
        <fullName evidence="11">C-type cytochrome</fullName>
    </submittedName>
</protein>
<evidence type="ECO:0000256" key="4">
    <source>
        <dbReference type="ARBA" id="ARBA00022660"/>
    </source>
</evidence>
<evidence type="ECO:0000256" key="8">
    <source>
        <dbReference type="PROSITE-ProRule" id="PRU00433"/>
    </source>
</evidence>
<evidence type="ECO:0000256" key="7">
    <source>
        <dbReference type="ARBA" id="ARBA00023004"/>
    </source>
</evidence>
<evidence type="ECO:0000256" key="6">
    <source>
        <dbReference type="ARBA" id="ARBA00022982"/>
    </source>
</evidence>
<name>A0ABT4W5I9_9RHOB</name>
<evidence type="ECO:0000256" key="2">
    <source>
        <dbReference type="ARBA" id="ARBA00022448"/>
    </source>
</evidence>